<accession>A0A1H8E4M5</accession>
<dbReference type="PANTHER" id="PTHR46361">
    <property type="entry name" value="ELECTRON CARRIER/ PROTEIN DISULFIDE OXIDOREDUCTASE"/>
    <property type="match status" value="1"/>
</dbReference>
<dbReference type="Proteomes" id="UP000199459">
    <property type="component" value="Unassembled WGS sequence"/>
</dbReference>
<evidence type="ECO:0000313" key="3">
    <source>
        <dbReference type="Proteomes" id="UP000199459"/>
    </source>
</evidence>
<gene>
    <name evidence="2" type="ORF">SAMN05216325_108130</name>
</gene>
<dbReference type="RefSeq" id="WP_090630714.1">
    <property type="nucleotide sequence ID" value="NZ_FOCP01000008.1"/>
</dbReference>
<dbReference type="EMBL" id="FOCP01000008">
    <property type="protein sequence ID" value="SEN14531.1"/>
    <property type="molecule type" value="Genomic_DNA"/>
</dbReference>
<dbReference type="AlphaFoldDB" id="A0A1H8E4M5"/>
<dbReference type="PANTHER" id="PTHR46361:SF3">
    <property type="entry name" value="ELECTRON CARRIER_ PROTEIN DISULFIDE OXIDOREDUCTASE"/>
    <property type="match status" value="1"/>
</dbReference>
<feature type="domain" description="DUF547" evidence="1">
    <location>
        <begin position="78"/>
        <end position="190"/>
    </location>
</feature>
<dbReference type="STRING" id="917.SAMN05216326_10322"/>
<sequence length="269" mass="31644">MTGLIKTFSTVLLLCWTSSLWAERFDHTAWDQLLRDHVVMINQGRASQVDYFAFLENRQTLQRYLQRLSAVSEHTFISWKKPEQLAFLINAYNAFTIELILTRYPELDSIKDLGSFLRSPWKKEFVPLFGKMLSLDEIEHGMIRKNGIYNEPRIHFAVNCASIGCPALLNQAFTGQKLEQQLEAVTKAFLEDRTRNRYNPSTARLEISKIFNWYSEDFESGWRGWHSLNQFLAHYADSLTDNEQDRQVVASGHFKVRYLEYDWQLNDKR</sequence>
<reference evidence="2 3" key="1">
    <citation type="submission" date="2016-10" db="EMBL/GenBank/DDBJ databases">
        <authorList>
            <person name="de Groot N.N."/>
        </authorList>
    </citation>
    <scope>NUCLEOTIDE SEQUENCE [LARGE SCALE GENOMIC DNA]</scope>
    <source>
        <strain evidence="2 3">Nm22</strain>
    </source>
</reference>
<proteinExistence type="predicted"/>
<dbReference type="Pfam" id="PF04784">
    <property type="entry name" value="DUF547"/>
    <property type="match status" value="1"/>
</dbReference>
<dbReference type="OrthoDB" id="526867at2"/>
<organism evidence="2 3">
    <name type="scientific">Nitrosomonas marina</name>
    <dbReference type="NCBI Taxonomy" id="917"/>
    <lineage>
        <taxon>Bacteria</taxon>
        <taxon>Pseudomonadati</taxon>
        <taxon>Pseudomonadota</taxon>
        <taxon>Betaproteobacteria</taxon>
        <taxon>Nitrosomonadales</taxon>
        <taxon>Nitrosomonadaceae</taxon>
        <taxon>Nitrosomonas</taxon>
    </lineage>
</organism>
<name>A0A1H8E4M5_9PROT</name>
<evidence type="ECO:0000313" key="2">
    <source>
        <dbReference type="EMBL" id="SEN14531.1"/>
    </source>
</evidence>
<protein>
    <recommendedName>
        <fullName evidence="1">DUF547 domain-containing protein</fullName>
    </recommendedName>
</protein>
<dbReference type="InterPro" id="IPR006869">
    <property type="entry name" value="DUF547"/>
</dbReference>
<evidence type="ECO:0000259" key="1">
    <source>
        <dbReference type="Pfam" id="PF04784"/>
    </source>
</evidence>